<feature type="active site" description="Proton donor/acceptor" evidence="7">
    <location>
        <position position="182"/>
    </location>
</feature>
<dbReference type="PANTHER" id="PTHR21198:SF2">
    <property type="entry name" value="GLUTAMATE RACEMASE"/>
    <property type="match status" value="1"/>
</dbReference>
<dbReference type="InterPro" id="IPR033134">
    <property type="entry name" value="Asp/Glu_racemase_AS_2"/>
</dbReference>
<dbReference type="UniPathway" id="UPA00219"/>
<dbReference type="HAMAP" id="MF_00258">
    <property type="entry name" value="Glu_racemase"/>
    <property type="match status" value="1"/>
</dbReference>
<dbReference type="EMBL" id="CP030085">
    <property type="protein sequence ID" value="AWW49445.1"/>
    <property type="molecule type" value="Genomic_DNA"/>
</dbReference>
<dbReference type="SUPFAM" id="SSF53681">
    <property type="entry name" value="Aspartate/glutamate racemase"/>
    <property type="match status" value="2"/>
</dbReference>
<comment type="pathway">
    <text evidence="7">Cell wall biogenesis; peptidoglycan biosynthesis.</text>
</comment>
<comment type="catalytic activity">
    <reaction evidence="1 7">
        <text>L-glutamate = D-glutamate</text>
        <dbReference type="Rhea" id="RHEA:12813"/>
        <dbReference type="ChEBI" id="CHEBI:29985"/>
        <dbReference type="ChEBI" id="CHEBI:29986"/>
        <dbReference type="EC" id="5.1.1.3"/>
    </reaction>
</comment>
<dbReference type="GO" id="GO:0008881">
    <property type="term" value="F:glutamate racemase activity"/>
    <property type="evidence" value="ECO:0007669"/>
    <property type="project" value="UniProtKB-UniRule"/>
</dbReference>
<evidence type="ECO:0000256" key="5">
    <source>
        <dbReference type="ARBA" id="ARBA00023235"/>
    </source>
</evidence>
<evidence type="ECO:0000256" key="2">
    <source>
        <dbReference type="ARBA" id="ARBA00013090"/>
    </source>
</evidence>
<organism evidence="8 10">
    <name type="scientific">Polynucleobacter paneuropaeus</name>
    <dbReference type="NCBI Taxonomy" id="2527775"/>
    <lineage>
        <taxon>Bacteria</taxon>
        <taxon>Pseudomonadati</taxon>
        <taxon>Pseudomonadota</taxon>
        <taxon>Betaproteobacteria</taxon>
        <taxon>Burkholderiales</taxon>
        <taxon>Burkholderiaceae</taxon>
        <taxon>Polynucleobacter</taxon>
    </lineage>
</organism>
<feature type="active site" description="Proton donor/acceptor" evidence="7">
    <location>
        <position position="71"/>
    </location>
</feature>
<comment type="function">
    <text evidence="7">Provides the (R)-glutamate required for cell wall biosynthesis.</text>
</comment>
<feature type="binding site" evidence="7">
    <location>
        <begin position="40"/>
        <end position="41"/>
    </location>
    <ligand>
        <name>substrate</name>
    </ligand>
</feature>
<evidence type="ECO:0000256" key="6">
    <source>
        <dbReference type="ARBA" id="ARBA00023316"/>
    </source>
</evidence>
<dbReference type="RefSeq" id="WP_112294452.1">
    <property type="nucleotide sequence ID" value="NZ_CBCSBS010000001.1"/>
</dbReference>
<dbReference type="GO" id="GO:0071555">
    <property type="term" value="P:cell wall organization"/>
    <property type="evidence" value="ECO:0007669"/>
    <property type="project" value="UniProtKB-KW"/>
</dbReference>
<evidence type="ECO:0000313" key="9">
    <source>
        <dbReference type="EMBL" id="MBT8592102.1"/>
    </source>
</evidence>
<dbReference type="Proteomes" id="UP000248592">
    <property type="component" value="Chromosome"/>
</dbReference>
<accession>A0A2Z4JRG3</accession>
<sequence>MALIGVFDSGVGGLSILDEALHQLPEHDYIYLADSANAPYGEKSSEWISARSLALCRHLVQEGCDAIVVACNTATAEAIAKIRTELSEIPIIGVEPGIKPAAMQTQNGIVGVLATEATLNSDKFNALLATLPAHCRIIKQAGAGLVPLIEAGSADDSKTLELLATHLLPIQEAGADTLVLGCTHYPFLRQSIRMLLGESITLIDTSEAVVRQLKRQLEAKYPRKQDWANTDAGSVCFISSKDETKLLKMAEELMSTDLQAHRLSAALLSDLRS</sequence>
<feature type="binding site" evidence="7">
    <location>
        <begin position="183"/>
        <end position="184"/>
    </location>
    <ligand>
        <name>substrate</name>
    </ligand>
</feature>
<dbReference type="NCBIfam" id="TIGR00067">
    <property type="entry name" value="glut_race"/>
    <property type="match status" value="1"/>
</dbReference>
<dbReference type="Pfam" id="PF01177">
    <property type="entry name" value="Asp_Glu_race"/>
    <property type="match status" value="1"/>
</dbReference>
<dbReference type="FunFam" id="3.40.50.1860:FF:000001">
    <property type="entry name" value="Glutamate racemase"/>
    <property type="match status" value="1"/>
</dbReference>
<dbReference type="AlphaFoldDB" id="A0A2Z4JRG3"/>
<evidence type="ECO:0000256" key="4">
    <source>
        <dbReference type="ARBA" id="ARBA00022984"/>
    </source>
</evidence>
<dbReference type="PROSITE" id="PS00923">
    <property type="entry name" value="ASP_GLU_RACEMASE_1"/>
    <property type="match status" value="1"/>
</dbReference>
<keyword evidence="5 7" id="KW-0413">Isomerase</keyword>
<dbReference type="EMBL" id="JAANGI010000001">
    <property type="protein sequence ID" value="MBT8592102.1"/>
    <property type="molecule type" value="Genomic_DNA"/>
</dbReference>
<dbReference type="KEGG" id="poh:DPM16_05415"/>
<evidence type="ECO:0000313" key="8">
    <source>
        <dbReference type="EMBL" id="AWW49445.1"/>
    </source>
</evidence>
<dbReference type="InterPro" id="IPR018187">
    <property type="entry name" value="Asp/Glu_racemase_AS_1"/>
</dbReference>
<gene>
    <name evidence="7 8" type="primary">murI</name>
    <name evidence="9" type="ORF">G6693_09220</name>
    <name evidence="8" type="ORF">Pas1_03045</name>
</gene>
<dbReference type="PROSITE" id="PS00924">
    <property type="entry name" value="ASP_GLU_RACEMASE_2"/>
    <property type="match status" value="1"/>
</dbReference>
<reference evidence="10" key="1">
    <citation type="submission" date="2018-06" db="EMBL/GenBank/DDBJ databases">
        <title>Description of a new Polynucleobacter species.</title>
        <authorList>
            <person name="Hahn M.W."/>
        </authorList>
    </citation>
    <scope>NUCLEOTIDE SEQUENCE [LARGE SCALE GENOMIC DNA]</scope>
    <source>
        <strain evidence="10">MG-25-Pas1-D2</strain>
    </source>
</reference>
<evidence type="ECO:0000256" key="7">
    <source>
        <dbReference type="HAMAP-Rule" id="MF_00258"/>
    </source>
</evidence>
<feature type="binding site" evidence="7">
    <location>
        <begin position="8"/>
        <end position="9"/>
    </location>
    <ligand>
        <name>substrate</name>
    </ligand>
</feature>
<dbReference type="EC" id="5.1.1.3" evidence="2 7"/>
<comment type="similarity">
    <text evidence="7">Belongs to the aspartate/glutamate racemases family.</text>
</comment>
<keyword evidence="3 7" id="KW-0133">Cell shape</keyword>
<dbReference type="Gene3D" id="3.40.50.1860">
    <property type="match status" value="2"/>
</dbReference>
<keyword evidence="6 7" id="KW-0961">Cell wall biogenesis/degradation</keyword>
<name>A0A2Z4JRG3_9BURK</name>
<evidence type="ECO:0000256" key="1">
    <source>
        <dbReference type="ARBA" id="ARBA00001602"/>
    </source>
</evidence>
<dbReference type="GO" id="GO:0008360">
    <property type="term" value="P:regulation of cell shape"/>
    <property type="evidence" value="ECO:0007669"/>
    <property type="project" value="UniProtKB-KW"/>
</dbReference>
<protein>
    <recommendedName>
        <fullName evidence="2 7">Glutamate racemase</fullName>
        <ecNumber evidence="2 7">5.1.1.3</ecNumber>
    </recommendedName>
</protein>
<dbReference type="InterPro" id="IPR001920">
    <property type="entry name" value="Asp/Glu_race"/>
</dbReference>
<keyword evidence="4 7" id="KW-0573">Peptidoglycan synthesis</keyword>
<reference evidence="9" key="3">
    <citation type="journal article" date="2021" name="Genome Biol. Evol.">
        <title>Continental-Scale Gene Flow Prevents Allopatric Divergence of Pelagic Freshwater Bacteria.</title>
        <authorList>
            <person name="Hoetzinger M."/>
            <person name="Pitt A."/>
            <person name="Huemer A."/>
            <person name="Hahn M.W."/>
        </authorList>
    </citation>
    <scope>NUCLEOTIDE SEQUENCE</scope>
    <source>
        <strain evidence="9">AP-YLGG-20-G6</strain>
    </source>
</reference>
<dbReference type="InterPro" id="IPR015942">
    <property type="entry name" value="Asp/Glu/hydantoin_racemase"/>
</dbReference>
<feature type="binding site" evidence="7">
    <location>
        <begin position="72"/>
        <end position="73"/>
    </location>
    <ligand>
        <name>substrate</name>
    </ligand>
</feature>
<dbReference type="GO" id="GO:0009252">
    <property type="term" value="P:peptidoglycan biosynthetic process"/>
    <property type="evidence" value="ECO:0007669"/>
    <property type="project" value="UniProtKB-UniRule"/>
</dbReference>
<dbReference type="PANTHER" id="PTHR21198">
    <property type="entry name" value="GLUTAMATE RACEMASE"/>
    <property type="match status" value="1"/>
</dbReference>
<dbReference type="InterPro" id="IPR004391">
    <property type="entry name" value="Glu_race"/>
</dbReference>
<evidence type="ECO:0000313" key="10">
    <source>
        <dbReference type="Proteomes" id="UP000248592"/>
    </source>
</evidence>
<proteinExistence type="inferred from homology"/>
<evidence type="ECO:0000256" key="3">
    <source>
        <dbReference type="ARBA" id="ARBA00022960"/>
    </source>
</evidence>
<dbReference type="Proteomes" id="UP000762271">
    <property type="component" value="Unassembled WGS sequence"/>
</dbReference>
<reference evidence="8" key="2">
    <citation type="journal article" date="2019" name="Int. J. Syst. Evol. Microbiol.">
        <title>Polynucleobacter paneuropaeus sp. nov., characterized by six strains isolated from freshwater lakes located along a 3000 km north-south cross-section across Europe.</title>
        <authorList>
            <person name="Hoetzinger M."/>
            <person name="Schmidt J."/>
            <person name="Pitt A."/>
            <person name="Koll U."/>
            <person name="Lang E."/>
            <person name="Hahn M.W."/>
        </authorList>
    </citation>
    <scope>NUCLEOTIDE SEQUENCE</scope>
    <source>
        <strain evidence="8">MG-25-Pas1-D2</strain>
    </source>
</reference>